<gene>
    <name evidence="13" type="primary">ruvC</name>
    <name evidence="15" type="ORF">UT10_C0007G0022</name>
</gene>
<reference evidence="15 16" key="1">
    <citation type="journal article" date="2015" name="Nature">
        <title>rRNA introns, odd ribosomes, and small enigmatic genomes across a large radiation of phyla.</title>
        <authorList>
            <person name="Brown C.T."/>
            <person name="Hug L.A."/>
            <person name="Thomas B.C."/>
            <person name="Sharon I."/>
            <person name="Castelle C.J."/>
            <person name="Singh A."/>
            <person name="Wilkins M.J."/>
            <person name="Williams K.H."/>
            <person name="Banfield J.F."/>
        </authorList>
    </citation>
    <scope>NUCLEOTIDE SEQUENCE [LARGE SCALE GENOMIC DNA]</scope>
</reference>
<feature type="binding site" evidence="13">
    <location>
        <position position="68"/>
    </location>
    <ligand>
        <name>Mg(2+)</name>
        <dbReference type="ChEBI" id="CHEBI:18420"/>
        <label>2</label>
    </ligand>
</feature>
<evidence type="ECO:0000256" key="5">
    <source>
        <dbReference type="ARBA" id="ARBA00022759"/>
    </source>
</evidence>
<comment type="subunit">
    <text evidence="13">Homodimer which binds Holliday junction (HJ) DNA. The HJ becomes 2-fold symmetrical on binding to RuvC with unstacked arms; it has a different conformation from HJ DNA in complex with RuvA. In the full resolvosome a probable DNA-RuvA(4)-RuvB(12)-RuvC(2) complex forms which resolves the HJ.</text>
</comment>
<evidence type="ECO:0000256" key="9">
    <source>
        <dbReference type="ARBA" id="ARBA00023125"/>
    </source>
</evidence>
<evidence type="ECO:0000256" key="8">
    <source>
        <dbReference type="ARBA" id="ARBA00022842"/>
    </source>
</evidence>
<dbReference type="GO" id="GO:0000287">
    <property type="term" value="F:magnesium ion binding"/>
    <property type="evidence" value="ECO:0007669"/>
    <property type="project" value="UniProtKB-UniRule"/>
</dbReference>
<keyword evidence="6 13" id="KW-0227">DNA damage</keyword>
<keyword evidence="5 13" id="KW-0255">Endonuclease</keyword>
<keyword evidence="4 13" id="KW-0479">Metal-binding</keyword>
<evidence type="ECO:0000256" key="3">
    <source>
        <dbReference type="ARBA" id="ARBA00022722"/>
    </source>
</evidence>
<keyword evidence="10 13" id="KW-0233">DNA recombination</keyword>
<comment type="catalytic activity">
    <reaction evidence="12 13">
        <text>Endonucleolytic cleavage at a junction such as a reciprocal single-stranded crossover between two homologous DNA duplexes (Holliday junction).</text>
        <dbReference type="EC" id="3.1.21.10"/>
    </reaction>
</comment>
<keyword evidence="7 13" id="KW-0378">Hydrolase</keyword>
<evidence type="ECO:0000256" key="4">
    <source>
        <dbReference type="ARBA" id="ARBA00022723"/>
    </source>
</evidence>
<keyword evidence="3 13" id="KW-0540">Nuclease</keyword>
<dbReference type="HAMAP" id="MF_00034">
    <property type="entry name" value="RuvC"/>
    <property type="match status" value="1"/>
</dbReference>
<evidence type="ECO:0000256" key="10">
    <source>
        <dbReference type="ARBA" id="ARBA00023172"/>
    </source>
</evidence>
<comment type="caution">
    <text evidence="15">The sequence shown here is derived from an EMBL/GenBank/DDBJ whole genome shotgun (WGS) entry which is preliminary data.</text>
</comment>
<evidence type="ECO:0000256" key="1">
    <source>
        <dbReference type="ARBA" id="ARBA00009518"/>
    </source>
</evidence>
<feature type="active site" evidence="13">
    <location>
        <position position="144"/>
    </location>
</feature>
<protein>
    <recommendedName>
        <fullName evidence="13 14">Crossover junction endodeoxyribonuclease RuvC</fullName>
        <ecNumber evidence="13 14">3.1.21.10</ecNumber>
    </recommendedName>
    <alternativeName>
        <fullName evidence="13">Holliday junction nuclease RuvC</fullName>
    </alternativeName>
    <alternativeName>
        <fullName evidence="13">Holliday junction resolvase RuvC</fullName>
    </alternativeName>
</protein>
<evidence type="ECO:0000256" key="12">
    <source>
        <dbReference type="ARBA" id="ARBA00029354"/>
    </source>
</evidence>
<evidence type="ECO:0000313" key="16">
    <source>
        <dbReference type="Proteomes" id="UP000033944"/>
    </source>
</evidence>
<organism evidence="15 16">
    <name type="scientific">Candidatus Woesebacteria bacterium GW2011_GWB1_38_8b</name>
    <dbReference type="NCBI Taxonomy" id="1618571"/>
    <lineage>
        <taxon>Bacteria</taxon>
        <taxon>Candidatus Woeseibacteriota</taxon>
    </lineage>
</organism>
<name>A0A0G0NN87_9BACT</name>
<keyword evidence="8 13" id="KW-0460">Magnesium</keyword>
<accession>A0A0G0NN87</accession>
<dbReference type="Pfam" id="PF02075">
    <property type="entry name" value="RuvC"/>
    <property type="match status" value="1"/>
</dbReference>
<keyword evidence="2 13" id="KW-0963">Cytoplasm</keyword>
<evidence type="ECO:0000256" key="2">
    <source>
        <dbReference type="ARBA" id="ARBA00022490"/>
    </source>
</evidence>
<feature type="active site" evidence="13">
    <location>
        <position position="68"/>
    </location>
</feature>
<dbReference type="NCBIfam" id="TIGR00228">
    <property type="entry name" value="ruvC"/>
    <property type="match status" value="1"/>
</dbReference>
<dbReference type="InterPro" id="IPR012337">
    <property type="entry name" value="RNaseH-like_sf"/>
</dbReference>
<dbReference type="FunFam" id="3.30.420.10:FF:000002">
    <property type="entry name" value="Crossover junction endodeoxyribonuclease RuvC"/>
    <property type="match status" value="1"/>
</dbReference>
<dbReference type="EC" id="3.1.21.10" evidence="13 14"/>
<feature type="active site" evidence="13">
    <location>
        <position position="7"/>
    </location>
</feature>
<keyword evidence="9 13" id="KW-0238">DNA-binding</keyword>
<dbReference type="SUPFAM" id="SSF53098">
    <property type="entry name" value="Ribonuclease H-like"/>
    <property type="match status" value="1"/>
</dbReference>
<evidence type="ECO:0000256" key="6">
    <source>
        <dbReference type="ARBA" id="ARBA00022763"/>
    </source>
</evidence>
<dbReference type="NCBIfam" id="NF000711">
    <property type="entry name" value="PRK00039.2-1"/>
    <property type="match status" value="1"/>
</dbReference>
<dbReference type="AlphaFoldDB" id="A0A0G0NN87"/>
<dbReference type="PATRIC" id="fig|1618571.3.peg.298"/>
<dbReference type="PRINTS" id="PR00696">
    <property type="entry name" value="RSOLVASERUVC"/>
</dbReference>
<dbReference type="Proteomes" id="UP000033944">
    <property type="component" value="Unassembled WGS sequence"/>
</dbReference>
<dbReference type="GO" id="GO:0048476">
    <property type="term" value="C:Holliday junction resolvase complex"/>
    <property type="evidence" value="ECO:0007669"/>
    <property type="project" value="UniProtKB-UniRule"/>
</dbReference>
<comment type="subcellular location">
    <subcellularLocation>
        <location evidence="13">Cytoplasm</location>
    </subcellularLocation>
</comment>
<evidence type="ECO:0000256" key="13">
    <source>
        <dbReference type="HAMAP-Rule" id="MF_00034"/>
    </source>
</evidence>
<dbReference type="Gene3D" id="3.30.420.10">
    <property type="entry name" value="Ribonuclease H-like superfamily/Ribonuclease H"/>
    <property type="match status" value="1"/>
</dbReference>
<proteinExistence type="inferred from homology"/>
<dbReference type="GO" id="GO:0006281">
    <property type="term" value="P:DNA repair"/>
    <property type="evidence" value="ECO:0007669"/>
    <property type="project" value="UniProtKB-UniRule"/>
</dbReference>
<dbReference type="EMBL" id="LBVN01000007">
    <property type="protein sequence ID" value="KKQ87364.1"/>
    <property type="molecule type" value="Genomic_DNA"/>
</dbReference>
<keyword evidence="11 13" id="KW-0234">DNA repair</keyword>
<dbReference type="PANTHER" id="PTHR30194">
    <property type="entry name" value="CROSSOVER JUNCTION ENDODEOXYRIBONUCLEASE RUVC"/>
    <property type="match status" value="1"/>
</dbReference>
<feature type="binding site" evidence="13">
    <location>
        <position position="144"/>
    </location>
    <ligand>
        <name>Mg(2+)</name>
        <dbReference type="ChEBI" id="CHEBI:18420"/>
        <label>1</label>
    </ligand>
</feature>
<comment type="similarity">
    <text evidence="1 13">Belongs to the RuvC family.</text>
</comment>
<comment type="function">
    <text evidence="13">The RuvA-RuvB-RuvC complex processes Holliday junction (HJ) DNA during genetic recombination and DNA repair. Endonuclease that resolves HJ intermediates. Cleaves cruciform DNA by making single-stranded nicks across the HJ at symmetrical positions within the homologous arms, yielding a 5'-phosphate and a 3'-hydroxyl group; requires a central core of homology in the junction. The consensus cleavage sequence is 5'-(A/T)TT(C/G)-3'. Cleavage occurs on the 3'-side of the TT dinucleotide at the point of strand exchange. HJ branch migration catalyzed by RuvA-RuvB allows RuvC to scan DNA until it finds its consensus sequence, where it cleaves and resolves the cruciform DNA.</text>
</comment>
<sequence>MIILGIDPGTATTGYGLLEINDNGDSSVIKWGLIETDKNGFKENRLQVIYEETLTIIKKYSPDLFVIEKIFFATNAKTAIAVGQAQGVMLLAASTMKIKVVEYAPGTIKKVITGSGRANKKEVQKAVRRLLGNKIKSEKHKKTHFDNAADALAIAMTHAIQSAGIVIK</sequence>
<dbReference type="GO" id="GO:0003677">
    <property type="term" value="F:DNA binding"/>
    <property type="evidence" value="ECO:0007669"/>
    <property type="project" value="UniProtKB-KW"/>
</dbReference>
<evidence type="ECO:0000256" key="11">
    <source>
        <dbReference type="ARBA" id="ARBA00023204"/>
    </source>
</evidence>
<dbReference type="InterPro" id="IPR002176">
    <property type="entry name" value="X-over_junc_endoDNase_RuvC"/>
</dbReference>
<dbReference type="GO" id="GO:0005737">
    <property type="term" value="C:cytoplasm"/>
    <property type="evidence" value="ECO:0007669"/>
    <property type="project" value="UniProtKB-SubCell"/>
</dbReference>
<feature type="binding site" evidence="13">
    <location>
        <position position="7"/>
    </location>
    <ligand>
        <name>Mg(2+)</name>
        <dbReference type="ChEBI" id="CHEBI:18420"/>
        <label>1</label>
    </ligand>
</feature>
<evidence type="ECO:0000313" key="15">
    <source>
        <dbReference type="EMBL" id="KKQ87364.1"/>
    </source>
</evidence>
<dbReference type="GO" id="GO:0008821">
    <property type="term" value="F:crossover junction DNA endonuclease activity"/>
    <property type="evidence" value="ECO:0007669"/>
    <property type="project" value="UniProtKB-UniRule"/>
</dbReference>
<evidence type="ECO:0000256" key="14">
    <source>
        <dbReference type="NCBIfam" id="TIGR00228"/>
    </source>
</evidence>
<dbReference type="InterPro" id="IPR036397">
    <property type="entry name" value="RNaseH_sf"/>
</dbReference>
<comment type="cofactor">
    <cofactor evidence="13">
        <name>Mg(2+)</name>
        <dbReference type="ChEBI" id="CHEBI:18420"/>
    </cofactor>
    <text evidence="13">Binds 2 Mg(2+) ion per subunit.</text>
</comment>
<dbReference type="PANTHER" id="PTHR30194:SF3">
    <property type="entry name" value="CROSSOVER JUNCTION ENDODEOXYRIBONUCLEASE RUVC"/>
    <property type="match status" value="1"/>
</dbReference>
<dbReference type="GO" id="GO:0006310">
    <property type="term" value="P:DNA recombination"/>
    <property type="evidence" value="ECO:0007669"/>
    <property type="project" value="UniProtKB-UniRule"/>
</dbReference>
<evidence type="ECO:0000256" key="7">
    <source>
        <dbReference type="ARBA" id="ARBA00022801"/>
    </source>
</evidence>
<dbReference type="CDD" id="cd16962">
    <property type="entry name" value="RuvC"/>
    <property type="match status" value="1"/>
</dbReference>